<evidence type="ECO:0000313" key="4">
    <source>
        <dbReference type="EMBL" id="BCS85210.1"/>
    </source>
</evidence>
<keyword evidence="4" id="KW-0418">Kinase</keyword>
<reference evidence="4 5" key="1">
    <citation type="journal article" date="2022" name="Int. J. Syst. Evol. Microbiol.">
        <title>Prevotella herbatica sp. nov., a plant polysaccharide-decomposing anaerobic bacterium isolated from a methanogenic reactor.</title>
        <authorList>
            <person name="Uek A."/>
            <person name="Tonouchi A."/>
            <person name="Kaku N."/>
            <person name="Ueki K."/>
        </authorList>
    </citation>
    <scope>NUCLEOTIDE SEQUENCE [LARGE SCALE GENOMIC DNA]</scope>
    <source>
        <strain evidence="4 5">WR041</strain>
    </source>
</reference>
<sequence>MFYYTALSIAGSDCSGGAGIQADIKTMSALGVYAASAITYVTVQNTMGVESSCPIDSYTIERQIHAIMNDIRPMAIKTGMMGNKATIEAVVNALSIYYHGNLVVDPIILSTSGSLLLDNDAIDTMCRKLLPMATVVTPNIHEAEVLANMKINNKDDMKVAALNIMDYGCSAVLVKGGHIEGDNKCDILIERKENGIYEEHEFNGKTVDSKNTHGTGCTFSSAIAAYLAQGMSLINAVKEAKEYVTMAIAEGADVSIGKGHGPLNHFFNPMKMKKINHK</sequence>
<feature type="domain" description="Pyridoxamine kinase/Phosphomethylpyrimidine kinase" evidence="3">
    <location>
        <begin position="13"/>
        <end position="264"/>
    </location>
</feature>
<name>A0ABM7NXH1_9BACT</name>
<evidence type="ECO:0000259" key="3">
    <source>
        <dbReference type="Pfam" id="PF08543"/>
    </source>
</evidence>
<evidence type="ECO:0000256" key="1">
    <source>
        <dbReference type="ARBA" id="ARBA00004948"/>
    </source>
</evidence>
<proteinExistence type="predicted"/>
<dbReference type="EC" id="2.7.1.49" evidence="2"/>
<dbReference type="PANTHER" id="PTHR20858">
    <property type="entry name" value="PHOSPHOMETHYLPYRIMIDINE KINASE"/>
    <property type="match status" value="1"/>
</dbReference>
<dbReference type="CDD" id="cd01169">
    <property type="entry name" value="HMPP_kinase"/>
    <property type="match status" value="1"/>
</dbReference>
<gene>
    <name evidence="4" type="ORF">prwr041_11030</name>
</gene>
<accession>A0ABM7NXH1</accession>
<comment type="pathway">
    <text evidence="1">Cofactor biosynthesis; thiamine diphosphate biosynthesis.</text>
</comment>
<evidence type="ECO:0000313" key="5">
    <source>
        <dbReference type="Proteomes" id="UP001319045"/>
    </source>
</evidence>
<organism evidence="4 5">
    <name type="scientific">Prevotella herbatica</name>
    <dbReference type="NCBI Taxonomy" id="2801997"/>
    <lineage>
        <taxon>Bacteria</taxon>
        <taxon>Pseudomonadati</taxon>
        <taxon>Bacteroidota</taxon>
        <taxon>Bacteroidia</taxon>
        <taxon>Bacteroidales</taxon>
        <taxon>Prevotellaceae</taxon>
        <taxon>Prevotella</taxon>
    </lineage>
</organism>
<evidence type="ECO:0000256" key="2">
    <source>
        <dbReference type="ARBA" id="ARBA00012135"/>
    </source>
</evidence>
<dbReference type="EMBL" id="AP024484">
    <property type="protein sequence ID" value="BCS85210.1"/>
    <property type="molecule type" value="Genomic_DNA"/>
</dbReference>
<dbReference type="GO" id="GO:0016301">
    <property type="term" value="F:kinase activity"/>
    <property type="evidence" value="ECO:0007669"/>
    <property type="project" value="UniProtKB-KW"/>
</dbReference>
<keyword evidence="4" id="KW-0808">Transferase</keyword>
<dbReference type="PANTHER" id="PTHR20858:SF17">
    <property type="entry name" value="HYDROXYMETHYLPYRIMIDINE_PHOSPHOMETHYLPYRIMIDINE KINASE THI20-RELATED"/>
    <property type="match status" value="1"/>
</dbReference>
<dbReference type="InterPro" id="IPR029056">
    <property type="entry name" value="Ribokinase-like"/>
</dbReference>
<protein>
    <recommendedName>
        <fullName evidence="2">hydroxymethylpyrimidine kinase</fullName>
        <ecNumber evidence="2">2.7.1.49</ecNumber>
    </recommendedName>
</protein>
<dbReference type="InterPro" id="IPR004399">
    <property type="entry name" value="HMP/HMP-P_kinase_dom"/>
</dbReference>
<dbReference type="Gene3D" id="3.40.1190.20">
    <property type="match status" value="1"/>
</dbReference>
<keyword evidence="5" id="KW-1185">Reference proteome</keyword>
<dbReference type="InterPro" id="IPR013749">
    <property type="entry name" value="PM/HMP-P_kinase-1"/>
</dbReference>
<dbReference type="NCBIfam" id="TIGR00097">
    <property type="entry name" value="HMP-P_kinase"/>
    <property type="match status" value="1"/>
</dbReference>
<dbReference type="Proteomes" id="UP001319045">
    <property type="component" value="Chromosome"/>
</dbReference>
<dbReference type="RefSeq" id="WP_207155368.1">
    <property type="nucleotide sequence ID" value="NZ_AP024484.1"/>
</dbReference>
<dbReference type="SUPFAM" id="SSF53613">
    <property type="entry name" value="Ribokinase-like"/>
    <property type="match status" value="1"/>
</dbReference>
<dbReference type="Pfam" id="PF08543">
    <property type="entry name" value="Phos_pyr_kin"/>
    <property type="match status" value="1"/>
</dbReference>